<dbReference type="PROSITE" id="PS50181">
    <property type="entry name" value="FBOX"/>
    <property type="match status" value="1"/>
</dbReference>
<feature type="domain" description="F-box" evidence="1">
    <location>
        <begin position="8"/>
        <end position="57"/>
    </location>
</feature>
<dbReference type="EMBL" id="PDND01000001">
    <property type="protein sequence ID" value="PGH37123.1"/>
    <property type="molecule type" value="Genomic_DNA"/>
</dbReference>
<accession>A0A2B7ZVA8</accession>
<dbReference type="Proteomes" id="UP000226031">
    <property type="component" value="Unassembled WGS sequence"/>
</dbReference>
<gene>
    <name evidence="2" type="ORF">GX50_00107</name>
</gene>
<dbReference type="STRING" id="73230.A0A2B7ZVA8"/>
<organism evidence="2 3">
    <name type="scientific">[Emmonsia] crescens</name>
    <dbReference type="NCBI Taxonomy" id="73230"/>
    <lineage>
        <taxon>Eukaryota</taxon>
        <taxon>Fungi</taxon>
        <taxon>Dikarya</taxon>
        <taxon>Ascomycota</taxon>
        <taxon>Pezizomycotina</taxon>
        <taxon>Eurotiomycetes</taxon>
        <taxon>Eurotiomycetidae</taxon>
        <taxon>Onygenales</taxon>
        <taxon>Ajellomycetaceae</taxon>
        <taxon>Emergomyces</taxon>
    </lineage>
</organism>
<evidence type="ECO:0000313" key="3">
    <source>
        <dbReference type="Proteomes" id="UP000226031"/>
    </source>
</evidence>
<proteinExistence type="predicted"/>
<keyword evidence="3" id="KW-1185">Reference proteome</keyword>
<protein>
    <recommendedName>
        <fullName evidence="1">F-box domain-containing protein</fullName>
    </recommendedName>
</protein>
<reference evidence="2 3" key="1">
    <citation type="submission" date="2017-10" db="EMBL/GenBank/DDBJ databases">
        <title>Comparative genomics in systemic dimorphic fungi from Ajellomycetaceae.</title>
        <authorList>
            <person name="Munoz J.F."/>
            <person name="Mcewen J.G."/>
            <person name="Clay O.K."/>
            <person name="Cuomo C.A."/>
        </authorList>
    </citation>
    <scope>NUCLEOTIDE SEQUENCE [LARGE SCALE GENOMIC DNA]</scope>
    <source>
        <strain evidence="2 3">UAMH4076</strain>
    </source>
</reference>
<sequence length="523" mass="58890">MPQLVSEMVKITDLPVELLDLIVSFVPSSNHTTLYLNLCRVTKRFLSIFQPRLYYKFSCPRPPPWRDVGSIYDSEAYIGSTPKRPLITFTHSVISHSEAACNVREITIESFDDDYLYGTDEEYIEPPSQKMIDDLTNAVRGVIPFSKRDQQMHAQWVSNIKDLKITAITALLLSRTPNVEYLSIVLDSNPLDELGYLLGNRTADPSGSASPYCRSLKEVKTTCAQFRNGYRLQRMYPLLRFPALRTFRAEGLLCFSEYRDGRDNDAPKYLDMEPETLNISHLEICTNKRHQGPNVGLCSSSIDGKSLNSLVSACKALRTFVYTGDNPPSSEADAINQVNARDISSALHSHRNTLEEVNVDLGSLNFRLMEEGFSDAFVFESFAEFPRLRRLNMAYYSACEARKLPASLEHLIIRDCRSGVFEVIAQIASLGILPSLGKIELGGFIMEYLYFQHWAEADSLEQACEKMVAVLKETGIQLYFTAHHSPLEGAGANLVCGKRTKVYIDGNGFRIDSPNANFTEVSW</sequence>
<evidence type="ECO:0000313" key="2">
    <source>
        <dbReference type="EMBL" id="PGH37123.1"/>
    </source>
</evidence>
<name>A0A2B7ZVA8_9EURO</name>
<evidence type="ECO:0000259" key="1">
    <source>
        <dbReference type="PROSITE" id="PS50181"/>
    </source>
</evidence>
<dbReference type="AlphaFoldDB" id="A0A2B7ZVA8"/>
<comment type="caution">
    <text evidence="2">The sequence shown here is derived from an EMBL/GenBank/DDBJ whole genome shotgun (WGS) entry which is preliminary data.</text>
</comment>
<dbReference type="InterPro" id="IPR001810">
    <property type="entry name" value="F-box_dom"/>
</dbReference>